<evidence type="ECO:0000259" key="6">
    <source>
        <dbReference type="PROSITE" id="PS50261"/>
    </source>
</evidence>
<feature type="transmembrane region" description="Helical" evidence="5">
    <location>
        <begin position="272"/>
        <end position="296"/>
    </location>
</feature>
<feature type="transmembrane region" description="Helical" evidence="5">
    <location>
        <begin position="187"/>
        <end position="211"/>
    </location>
</feature>
<dbReference type="GO" id="GO:0008528">
    <property type="term" value="F:G protein-coupled peptide receptor activity"/>
    <property type="evidence" value="ECO:0007669"/>
    <property type="project" value="TreeGrafter"/>
</dbReference>
<comment type="subcellular location">
    <subcellularLocation>
        <location evidence="1">Membrane</location>
        <topology evidence="1">Multi-pass membrane protein</topology>
    </subcellularLocation>
</comment>
<dbReference type="PROSITE" id="PS50261">
    <property type="entry name" value="G_PROTEIN_RECEP_F2_4"/>
    <property type="match status" value="1"/>
</dbReference>
<evidence type="ECO:0000256" key="2">
    <source>
        <dbReference type="ARBA" id="ARBA00022692"/>
    </source>
</evidence>
<evidence type="ECO:0000256" key="1">
    <source>
        <dbReference type="ARBA" id="ARBA00004141"/>
    </source>
</evidence>
<dbReference type="OrthoDB" id="38209at10239"/>
<keyword evidence="4 5" id="KW-0472">Membrane</keyword>
<dbReference type="PANTHER" id="PTHR47154">
    <property type="entry name" value="G-PROTEIN COUPLED RECEPTOR MTH-RELATED"/>
    <property type="match status" value="1"/>
</dbReference>
<proteinExistence type="predicted"/>
<evidence type="ECO:0000256" key="3">
    <source>
        <dbReference type="ARBA" id="ARBA00022989"/>
    </source>
</evidence>
<accession>A0A0R7EYQ8</accession>
<dbReference type="InterPro" id="IPR051384">
    <property type="entry name" value="Mth_GPCR"/>
</dbReference>
<dbReference type="Proteomes" id="UP000203433">
    <property type="component" value="Segment"/>
</dbReference>
<feature type="transmembrane region" description="Helical" evidence="5">
    <location>
        <begin position="223"/>
        <end position="244"/>
    </location>
</feature>
<feature type="domain" description="G-protein coupled receptors family 2 profile 2" evidence="6">
    <location>
        <begin position="117"/>
        <end position="364"/>
    </location>
</feature>
<dbReference type="EMBL" id="KP296186">
    <property type="protein sequence ID" value="AKN80718.1"/>
    <property type="molecule type" value="Genomic_DNA"/>
</dbReference>
<feature type="transmembrane region" description="Helical" evidence="5">
    <location>
        <begin position="317"/>
        <end position="335"/>
    </location>
</feature>
<evidence type="ECO:0000256" key="5">
    <source>
        <dbReference type="SAM" id="Phobius"/>
    </source>
</evidence>
<organism evidence="7 8">
    <name type="scientific">Diatraea saccharalis granulovirus</name>
    <dbReference type="NCBI Taxonomy" id="1675862"/>
    <lineage>
        <taxon>Viruses</taxon>
        <taxon>Viruses incertae sedis</taxon>
        <taxon>Naldaviricetes</taxon>
        <taxon>Lefavirales</taxon>
        <taxon>Baculoviridae</taxon>
        <taxon>Betabaculovirus</taxon>
        <taxon>Betabaculovirus disaccharalis</taxon>
    </lineage>
</organism>
<dbReference type="Gene3D" id="1.20.1070.10">
    <property type="entry name" value="Rhodopsin 7-helix transmembrane proteins"/>
    <property type="match status" value="1"/>
</dbReference>
<protein>
    <recommendedName>
        <fullName evidence="6">G-protein coupled receptors family 2 profile 2 domain-containing protein</fullName>
    </recommendedName>
</protein>
<dbReference type="InterPro" id="IPR000832">
    <property type="entry name" value="GPCR_2_secretin-like"/>
</dbReference>
<dbReference type="GO" id="GO:0005886">
    <property type="term" value="C:plasma membrane"/>
    <property type="evidence" value="ECO:0007669"/>
    <property type="project" value="TreeGrafter"/>
</dbReference>
<dbReference type="KEGG" id="vg:26373925"/>
<reference evidence="7 8" key="1">
    <citation type="journal article" date="2015" name="J. Virol.">
        <title>A betabaculovirus-encoded gp64 homolog is a functional envelope fusion protein.</title>
        <authorList>
            <person name="Ardisson-Araujo D.M."/>
            <person name="Melo F.L."/>
            <person name="Clem R.J."/>
            <person name="Wolff J.L."/>
            <person name="Ribeiro B.M."/>
        </authorList>
    </citation>
    <scope>NUCLEOTIDE SEQUENCE [LARGE SCALE GENOMIC DNA]</scope>
    <source>
        <strain evidence="7 8">Parana-2009</strain>
    </source>
</reference>
<evidence type="ECO:0000313" key="7">
    <source>
        <dbReference type="EMBL" id="AKN80718.1"/>
    </source>
</evidence>
<dbReference type="GO" id="GO:0007166">
    <property type="term" value="P:cell surface receptor signaling pathway"/>
    <property type="evidence" value="ECO:0007669"/>
    <property type="project" value="InterPro"/>
</dbReference>
<name>A0A0R7EYQ8_9BBAC</name>
<feature type="transmembrane region" description="Helical" evidence="5">
    <location>
        <begin position="120"/>
        <end position="141"/>
    </location>
</feature>
<dbReference type="Pfam" id="PF00002">
    <property type="entry name" value="7tm_2"/>
    <property type="match status" value="1"/>
</dbReference>
<dbReference type="RefSeq" id="YP_009182236.1">
    <property type="nucleotide sequence ID" value="NC_028491.1"/>
</dbReference>
<feature type="transmembrane region" description="Helical" evidence="5">
    <location>
        <begin position="153"/>
        <end position="175"/>
    </location>
</feature>
<keyword evidence="2 5" id="KW-0812">Transmembrane</keyword>
<evidence type="ECO:0000256" key="4">
    <source>
        <dbReference type="ARBA" id="ARBA00023136"/>
    </source>
</evidence>
<sequence length="398" mass="47045">MRWSFIMLFKFFLILCLLEMCATIAPHCCDDGSVVLKKKHMCWNPDTNITEKIKSLDCEKTLLLRKYNINTDGDLYLTFEKNITIQKYCLGNVTTKEMKKIVVSPLICATQDNSVINDKVHGYCMIVSVVFLFLTIIIYIALPELRDLQGKNIMAFCISLSFGMILLVIMKFMVYSDMKWCAVRGILAYYFFLSSFFWTNSISIQVLMSIIRPTPINYRWKNFFWYALYAWGCPAVLTLILTTINFVPGNHSRPGIGLNHCWFYDIENQWYYMYSVISILISINICIYIYTVLYLWRNNFLKNTHLKEIKYKFSMSFKLFILMGLSWIFEISSSFMGDSYFWIITDIYNTLQGVMIFLILVPFRRKTLKIMSNHGWFNWHTRKEEEEQKETMLNIISI</sequence>
<dbReference type="CDD" id="cd15039">
    <property type="entry name" value="7tmB3_Methuselah-like"/>
    <property type="match status" value="1"/>
</dbReference>
<evidence type="ECO:0000313" key="8">
    <source>
        <dbReference type="Proteomes" id="UP000203433"/>
    </source>
</evidence>
<dbReference type="PANTHER" id="PTHR47154:SF2">
    <property type="entry name" value="G-PROTEIN COUPLED RECEPTOR MTH-RELATED"/>
    <property type="match status" value="1"/>
</dbReference>
<keyword evidence="8" id="KW-1185">Reference proteome</keyword>
<feature type="transmembrane region" description="Helical" evidence="5">
    <location>
        <begin position="341"/>
        <end position="363"/>
    </location>
</feature>
<dbReference type="InterPro" id="IPR017981">
    <property type="entry name" value="GPCR_2-like_7TM"/>
</dbReference>
<dbReference type="GeneID" id="26373925"/>
<gene>
    <name evidence="7" type="primary">ORF-38</name>
</gene>
<keyword evidence="3 5" id="KW-1133">Transmembrane helix</keyword>